<dbReference type="OrthoDB" id="9770528at2"/>
<name>A0A3A1TTH5_9MICO</name>
<evidence type="ECO:0000256" key="1">
    <source>
        <dbReference type="PIRSR" id="PIRSR639069-1"/>
    </source>
</evidence>
<feature type="active site" description="Charge relay system" evidence="1">
    <location>
        <position position="301"/>
    </location>
</feature>
<evidence type="ECO:0000313" key="5">
    <source>
        <dbReference type="Proteomes" id="UP000265742"/>
    </source>
</evidence>
<feature type="active site" description="Nucleophile" evidence="1">
    <location>
        <position position="186"/>
    </location>
</feature>
<evidence type="ECO:0000259" key="3">
    <source>
        <dbReference type="Pfam" id="PF05448"/>
    </source>
</evidence>
<dbReference type="GO" id="GO:0005976">
    <property type="term" value="P:polysaccharide metabolic process"/>
    <property type="evidence" value="ECO:0007669"/>
    <property type="project" value="TreeGrafter"/>
</dbReference>
<keyword evidence="5" id="KW-1185">Reference proteome</keyword>
<gene>
    <name evidence="4" type="ORF">D1781_15685</name>
</gene>
<dbReference type="PANTHER" id="PTHR40111">
    <property type="entry name" value="CEPHALOSPORIN-C DEACETYLASE"/>
    <property type="match status" value="1"/>
</dbReference>
<dbReference type="InterPro" id="IPR039069">
    <property type="entry name" value="CE7"/>
</dbReference>
<dbReference type="Proteomes" id="UP000265742">
    <property type="component" value="Unassembled WGS sequence"/>
</dbReference>
<accession>A0A3A1TTH5</accession>
<dbReference type="InterPro" id="IPR029058">
    <property type="entry name" value="AB_hydrolase_fold"/>
</dbReference>
<proteinExistence type="predicted"/>
<feature type="binding site" evidence="2">
    <location>
        <position position="91"/>
    </location>
    <ligand>
        <name>substrate</name>
    </ligand>
</feature>
<dbReference type="EMBL" id="QXTG01000003">
    <property type="protein sequence ID" value="RIX26391.1"/>
    <property type="molecule type" value="Genomic_DNA"/>
</dbReference>
<dbReference type="GO" id="GO:0052689">
    <property type="term" value="F:carboxylic ester hydrolase activity"/>
    <property type="evidence" value="ECO:0007669"/>
    <property type="project" value="TreeGrafter"/>
</dbReference>
<dbReference type="InterPro" id="IPR008391">
    <property type="entry name" value="AXE1_dom"/>
</dbReference>
<evidence type="ECO:0000256" key="2">
    <source>
        <dbReference type="PIRSR" id="PIRSR639069-2"/>
    </source>
</evidence>
<dbReference type="RefSeq" id="WP_119483442.1">
    <property type="nucleotide sequence ID" value="NZ_QXTG01000003.1"/>
</dbReference>
<comment type="caution">
    <text evidence="4">The sequence shown here is derived from an EMBL/GenBank/DDBJ whole genome shotgun (WGS) entry which is preliminary data.</text>
</comment>
<dbReference type="Gene3D" id="3.40.50.1820">
    <property type="entry name" value="alpha/beta hydrolase"/>
    <property type="match status" value="1"/>
</dbReference>
<organism evidence="4 5">
    <name type="scientific">Amnibacterium setariae</name>
    <dbReference type="NCBI Taxonomy" id="2306585"/>
    <lineage>
        <taxon>Bacteria</taxon>
        <taxon>Bacillati</taxon>
        <taxon>Actinomycetota</taxon>
        <taxon>Actinomycetes</taxon>
        <taxon>Micrococcales</taxon>
        <taxon>Microbacteriaceae</taxon>
        <taxon>Amnibacterium</taxon>
    </lineage>
</organism>
<dbReference type="PANTHER" id="PTHR40111:SF1">
    <property type="entry name" value="CEPHALOSPORIN-C DEACETYLASE"/>
    <property type="match status" value="1"/>
</dbReference>
<dbReference type="Pfam" id="PF05448">
    <property type="entry name" value="AXE1"/>
    <property type="match status" value="1"/>
</dbReference>
<dbReference type="SUPFAM" id="SSF53474">
    <property type="entry name" value="alpha/beta-Hydrolases"/>
    <property type="match status" value="1"/>
</dbReference>
<reference evidence="5" key="1">
    <citation type="submission" date="2018-09" db="EMBL/GenBank/DDBJ databases">
        <authorList>
            <person name="Kim I."/>
        </authorList>
    </citation>
    <scope>NUCLEOTIDE SEQUENCE [LARGE SCALE GENOMIC DNA]</scope>
    <source>
        <strain evidence="5">DD4a</strain>
    </source>
</reference>
<evidence type="ECO:0000313" key="4">
    <source>
        <dbReference type="EMBL" id="RIX26391.1"/>
    </source>
</evidence>
<dbReference type="AlphaFoldDB" id="A0A3A1TTH5"/>
<feature type="active site" description="Charge relay system" evidence="1">
    <location>
        <position position="272"/>
    </location>
</feature>
<protein>
    <submittedName>
        <fullName evidence="4">Acetylesterase</fullName>
    </submittedName>
</protein>
<sequence>MYTDLPLAELQSLRTSAVAPDDLDAFWRRTVDASRAKAAPPVVVPVDTGLTTLDVFDVTFSGFEGQPIRAWLRVPAGATGPLPTVVQYVGYGGGRGHAVDELQLASAGFAHLHMDTRGQGSGWSPGDTPDVAPDTGAQAPGVMTRGIGSPETYYYRRLMTDAVLAVDAARQLEQVDGDRIAVKGGSQGGALAIAASAFSPHVKAALVRVPFLADFPRAIVITDAYPFREVTDWLRIHRGRADEALSTLAYFDSSLLAQRASVPGDFTVGLMDEITPPSTVYAAYNAWAGEKQMTVWQYNGHDGGGLDDLPRELDFLRRHLA</sequence>
<feature type="domain" description="Acetyl xylan esterase" evidence="3">
    <location>
        <begin position="3"/>
        <end position="305"/>
    </location>
</feature>